<evidence type="ECO:0000313" key="3">
    <source>
        <dbReference type="Proteomes" id="UP001469553"/>
    </source>
</evidence>
<dbReference type="EMBL" id="JAHRIP010023223">
    <property type="protein sequence ID" value="MEQ2289446.1"/>
    <property type="molecule type" value="Genomic_DNA"/>
</dbReference>
<gene>
    <name evidence="2" type="ORF">AMECASPLE_033091</name>
</gene>
<comment type="caution">
    <text evidence="2">The sequence shown here is derived from an EMBL/GenBank/DDBJ whole genome shotgun (WGS) entry which is preliminary data.</text>
</comment>
<evidence type="ECO:0000313" key="2">
    <source>
        <dbReference type="EMBL" id="MEQ2289446.1"/>
    </source>
</evidence>
<proteinExistence type="predicted"/>
<accession>A0ABV0Y6Q0</accession>
<evidence type="ECO:0000256" key="1">
    <source>
        <dbReference type="SAM" id="MobiDB-lite"/>
    </source>
</evidence>
<dbReference type="Proteomes" id="UP001469553">
    <property type="component" value="Unassembled WGS sequence"/>
</dbReference>
<reference evidence="2 3" key="1">
    <citation type="submission" date="2021-06" db="EMBL/GenBank/DDBJ databases">
        <authorList>
            <person name="Palmer J.M."/>
        </authorList>
    </citation>
    <scope>NUCLEOTIDE SEQUENCE [LARGE SCALE GENOMIC DNA]</scope>
    <source>
        <strain evidence="2 3">AS_MEX2019</strain>
        <tissue evidence="2">Muscle</tissue>
    </source>
</reference>
<sequence length="156" mass="17230">MAPASGWNASALKAVFFQSLDEAVKDEMALVDEPDSLDKYIALAVRLDSRLRERRRARSDRVLAQQQQVSPSLHRRRQPWRPATLNQSQCSWGGVGSLQMSDSVSERPTNVSIADPRNTSSRTAPFGPKNSLSVQCMAFCSLAVCLACSLHLNKIN</sequence>
<keyword evidence="3" id="KW-1185">Reference proteome</keyword>
<protein>
    <submittedName>
        <fullName evidence="2">Uncharacterized protein</fullName>
    </submittedName>
</protein>
<feature type="compositionally biased region" description="Polar residues" evidence="1">
    <location>
        <begin position="98"/>
        <end position="123"/>
    </location>
</feature>
<feature type="region of interest" description="Disordered" evidence="1">
    <location>
        <begin position="56"/>
        <end position="125"/>
    </location>
</feature>
<organism evidence="2 3">
    <name type="scientific">Ameca splendens</name>
    <dbReference type="NCBI Taxonomy" id="208324"/>
    <lineage>
        <taxon>Eukaryota</taxon>
        <taxon>Metazoa</taxon>
        <taxon>Chordata</taxon>
        <taxon>Craniata</taxon>
        <taxon>Vertebrata</taxon>
        <taxon>Euteleostomi</taxon>
        <taxon>Actinopterygii</taxon>
        <taxon>Neopterygii</taxon>
        <taxon>Teleostei</taxon>
        <taxon>Neoteleostei</taxon>
        <taxon>Acanthomorphata</taxon>
        <taxon>Ovalentaria</taxon>
        <taxon>Atherinomorphae</taxon>
        <taxon>Cyprinodontiformes</taxon>
        <taxon>Goodeidae</taxon>
        <taxon>Ameca</taxon>
    </lineage>
</organism>
<name>A0ABV0Y6Q0_9TELE</name>